<keyword evidence="1" id="KW-0862">Zinc</keyword>
<proteinExistence type="predicted"/>
<dbReference type="PROSITE" id="PS50089">
    <property type="entry name" value="ZF_RING_2"/>
    <property type="match status" value="1"/>
</dbReference>
<gene>
    <name evidence="4" type="ORF">K493DRAFT_234427</name>
</gene>
<keyword evidence="2" id="KW-0812">Transmembrane</keyword>
<accession>A0A1Y1XTR9</accession>
<evidence type="ECO:0000256" key="1">
    <source>
        <dbReference type="PROSITE-ProRule" id="PRU00175"/>
    </source>
</evidence>
<dbReference type="SMART" id="SM00184">
    <property type="entry name" value="RING"/>
    <property type="match status" value="1"/>
</dbReference>
<dbReference type="GO" id="GO:0008270">
    <property type="term" value="F:zinc ion binding"/>
    <property type="evidence" value="ECO:0007669"/>
    <property type="project" value="UniProtKB-KW"/>
</dbReference>
<sequence length="142" mass="15794">LSRVKSLLDFLGAFIFILGNYFLFTSVSCEMTSPSLFGMSLVMVVLGYFLVAIPVLLCGAAVFCLPCALVVTDLAEFRLADPEEAMCTICLDEYSDGELIRRLHCKHHFHQQCLDEWLLINRYCPLCKANACPTAGVRDGEC</sequence>
<evidence type="ECO:0000256" key="2">
    <source>
        <dbReference type="SAM" id="Phobius"/>
    </source>
</evidence>
<dbReference type="Gene3D" id="3.30.40.10">
    <property type="entry name" value="Zinc/RING finger domain, C3HC4 (zinc finger)"/>
    <property type="match status" value="1"/>
</dbReference>
<dbReference type="Proteomes" id="UP000193498">
    <property type="component" value="Unassembled WGS sequence"/>
</dbReference>
<keyword evidence="2" id="KW-0472">Membrane</keyword>
<feature type="transmembrane region" description="Helical" evidence="2">
    <location>
        <begin position="7"/>
        <end position="24"/>
    </location>
</feature>
<comment type="caution">
    <text evidence="4">The sequence shown here is derived from an EMBL/GenBank/DDBJ whole genome shotgun (WGS) entry which is preliminary data.</text>
</comment>
<reference evidence="4 5" key="1">
    <citation type="submission" date="2016-07" db="EMBL/GenBank/DDBJ databases">
        <title>Pervasive Adenine N6-methylation of Active Genes in Fungi.</title>
        <authorList>
            <consortium name="DOE Joint Genome Institute"/>
            <person name="Mondo S.J."/>
            <person name="Dannebaum R.O."/>
            <person name="Kuo R.C."/>
            <person name="Labutti K."/>
            <person name="Haridas S."/>
            <person name="Kuo A."/>
            <person name="Salamov A."/>
            <person name="Ahrendt S.R."/>
            <person name="Lipzen A."/>
            <person name="Sullivan W."/>
            <person name="Andreopoulos W.B."/>
            <person name="Clum A."/>
            <person name="Lindquist E."/>
            <person name="Daum C."/>
            <person name="Ramamoorthy G.K."/>
            <person name="Gryganskyi A."/>
            <person name="Culley D."/>
            <person name="Magnuson J.K."/>
            <person name="James T.Y."/>
            <person name="O'Malley M.A."/>
            <person name="Stajich J.E."/>
            <person name="Spatafora J.W."/>
            <person name="Visel A."/>
            <person name="Grigoriev I.V."/>
        </authorList>
    </citation>
    <scope>NUCLEOTIDE SEQUENCE [LARGE SCALE GENOMIC DNA]</scope>
    <source>
        <strain evidence="4 5">CBS 931.73</strain>
    </source>
</reference>
<dbReference type="OrthoDB" id="8062037at2759"/>
<evidence type="ECO:0000313" key="5">
    <source>
        <dbReference type="Proteomes" id="UP000193498"/>
    </source>
</evidence>
<dbReference type="InParanoid" id="A0A1Y1XTR9"/>
<keyword evidence="1" id="KW-0479">Metal-binding</keyword>
<dbReference type="AlphaFoldDB" id="A0A1Y1XTR9"/>
<evidence type="ECO:0000259" key="3">
    <source>
        <dbReference type="PROSITE" id="PS50089"/>
    </source>
</evidence>
<name>A0A1Y1XTR9_9FUNG</name>
<evidence type="ECO:0000313" key="4">
    <source>
        <dbReference type="EMBL" id="ORX89167.1"/>
    </source>
</evidence>
<dbReference type="SUPFAM" id="SSF57850">
    <property type="entry name" value="RING/U-box"/>
    <property type="match status" value="1"/>
</dbReference>
<dbReference type="PANTHER" id="PTHR46225">
    <property type="entry name" value="C3H4 TYPE ZINC FINGER PROTEIN"/>
    <property type="match status" value="1"/>
</dbReference>
<keyword evidence="5" id="KW-1185">Reference proteome</keyword>
<organism evidence="4 5">
    <name type="scientific">Basidiobolus meristosporus CBS 931.73</name>
    <dbReference type="NCBI Taxonomy" id="1314790"/>
    <lineage>
        <taxon>Eukaryota</taxon>
        <taxon>Fungi</taxon>
        <taxon>Fungi incertae sedis</taxon>
        <taxon>Zoopagomycota</taxon>
        <taxon>Entomophthoromycotina</taxon>
        <taxon>Basidiobolomycetes</taxon>
        <taxon>Basidiobolales</taxon>
        <taxon>Basidiobolaceae</taxon>
        <taxon>Basidiobolus</taxon>
    </lineage>
</organism>
<feature type="non-terminal residue" evidence="4">
    <location>
        <position position="1"/>
    </location>
</feature>
<protein>
    <recommendedName>
        <fullName evidence="3">RING-type domain-containing protein</fullName>
    </recommendedName>
</protein>
<dbReference type="Pfam" id="PF13639">
    <property type="entry name" value="zf-RING_2"/>
    <property type="match status" value="1"/>
</dbReference>
<dbReference type="InterPro" id="IPR013083">
    <property type="entry name" value="Znf_RING/FYVE/PHD"/>
</dbReference>
<dbReference type="PANTHER" id="PTHR46225:SF19">
    <property type="entry name" value="RING-TYPE DOMAIN-CONTAINING PROTEIN"/>
    <property type="match status" value="1"/>
</dbReference>
<dbReference type="STRING" id="1314790.A0A1Y1XTR9"/>
<dbReference type="InterPro" id="IPR001841">
    <property type="entry name" value="Znf_RING"/>
</dbReference>
<dbReference type="EMBL" id="MCFE01000468">
    <property type="protein sequence ID" value="ORX89167.1"/>
    <property type="molecule type" value="Genomic_DNA"/>
</dbReference>
<feature type="transmembrane region" description="Helical" evidence="2">
    <location>
        <begin position="36"/>
        <end position="69"/>
    </location>
</feature>
<feature type="domain" description="RING-type" evidence="3">
    <location>
        <begin position="87"/>
        <end position="128"/>
    </location>
</feature>
<keyword evidence="1" id="KW-0863">Zinc-finger</keyword>
<keyword evidence="2" id="KW-1133">Transmembrane helix</keyword>